<proteinExistence type="predicted"/>
<evidence type="ECO:0000313" key="2">
    <source>
        <dbReference type="EMBL" id="RIT36832.1"/>
    </source>
</evidence>
<feature type="transmembrane region" description="Helical" evidence="1">
    <location>
        <begin position="70"/>
        <end position="90"/>
    </location>
</feature>
<organism evidence="2 3">
    <name type="scientific">Mycobacteroides abscessus</name>
    <dbReference type="NCBI Taxonomy" id="36809"/>
    <lineage>
        <taxon>Bacteria</taxon>
        <taxon>Bacillati</taxon>
        <taxon>Actinomycetota</taxon>
        <taxon>Actinomycetes</taxon>
        <taxon>Mycobacteriales</taxon>
        <taxon>Mycobacteriaceae</taxon>
        <taxon>Mycobacteroides</taxon>
    </lineage>
</organism>
<dbReference type="AlphaFoldDB" id="A0ABD7HMV9"/>
<name>A0ABD7HMV9_9MYCO</name>
<evidence type="ECO:0008006" key="4">
    <source>
        <dbReference type="Google" id="ProtNLM"/>
    </source>
</evidence>
<evidence type="ECO:0000256" key="1">
    <source>
        <dbReference type="SAM" id="Phobius"/>
    </source>
</evidence>
<comment type="caution">
    <text evidence="2">The sequence shown here is derived from an EMBL/GenBank/DDBJ whole genome shotgun (WGS) entry which is preliminary data.</text>
</comment>
<accession>A0ABD7HMV9</accession>
<feature type="transmembrane region" description="Helical" evidence="1">
    <location>
        <begin position="38"/>
        <end position="58"/>
    </location>
</feature>
<sequence length="101" mass="10360">MNLIIAAIFASALAALIWGTFAQVKVRRSPSPNRRAAAASALATLAAGALFGAALTIAAATQTLPIWTQWSMLGIFAAALGIAVIARLLARQPTTDRTGEG</sequence>
<protein>
    <recommendedName>
        <fullName evidence="4">Transmembrane protein</fullName>
    </recommendedName>
</protein>
<reference evidence="2 3" key="1">
    <citation type="submission" date="2018-08" db="EMBL/GenBank/DDBJ databases">
        <title>Linezolid Resistance in Mycobacterium abscessus: MIC Distribution and Comprehensive Investigation of Resistance Mechanisms.</title>
        <authorList>
            <person name="Ye M."/>
            <person name="Xu L."/>
            <person name="Zou Y."/>
            <person name="Li B."/>
            <person name="Guo Q."/>
            <person name="Zhang Y."/>
            <person name="Zhan M."/>
            <person name="Xu B."/>
            <person name="Yu F."/>
            <person name="Zhang Z."/>
            <person name="Chu H."/>
        </authorList>
    </citation>
    <scope>NUCLEOTIDE SEQUENCE [LARGE SCALE GENOMIC DNA]</scope>
    <source>
        <strain evidence="2 3">G143</strain>
    </source>
</reference>
<gene>
    <name evidence="2" type="ORF">D2E76_16395</name>
</gene>
<dbReference type="Proteomes" id="UP000284557">
    <property type="component" value="Unassembled WGS sequence"/>
</dbReference>
<keyword evidence="1" id="KW-0472">Membrane</keyword>
<dbReference type="RefSeq" id="WP_119596479.1">
    <property type="nucleotide sequence ID" value="NZ_QXBN01000012.1"/>
</dbReference>
<keyword evidence="1" id="KW-1133">Transmembrane helix</keyword>
<dbReference type="EMBL" id="QXBN01000012">
    <property type="protein sequence ID" value="RIT36832.1"/>
    <property type="molecule type" value="Genomic_DNA"/>
</dbReference>
<keyword evidence="1" id="KW-0812">Transmembrane</keyword>
<evidence type="ECO:0000313" key="3">
    <source>
        <dbReference type="Proteomes" id="UP000284557"/>
    </source>
</evidence>